<feature type="active site" description="Proton acceptor; via imino nitrogen" evidence="3">
    <location>
        <position position="2"/>
    </location>
</feature>
<comment type="similarity">
    <text evidence="1 4">Belongs to the 4-oxalocrotonate tautomerase family.</text>
</comment>
<dbReference type="EMBL" id="VBWP01000001">
    <property type="protein sequence ID" value="TLG77206.1"/>
    <property type="molecule type" value="Genomic_DNA"/>
</dbReference>
<keyword evidence="2 4" id="KW-0413">Isomerase</keyword>
<dbReference type="CDD" id="cd00491">
    <property type="entry name" value="4Oxalocrotonate_Tautomerase"/>
    <property type="match status" value="1"/>
</dbReference>
<dbReference type="AlphaFoldDB" id="A0A5R8QHJ7"/>
<comment type="caution">
    <text evidence="6">The sequence shown here is derived from an EMBL/GenBank/DDBJ whole genome shotgun (WGS) entry which is preliminary data.</text>
</comment>
<reference evidence="6 7" key="1">
    <citation type="submission" date="2019-05" db="EMBL/GenBank/DDBJ databases">
        <title>Culicoidintestinum kansasii gen. nov., sp. nov. from the gastrointestinal tract of the biting midge, Culicoides sonorensis.</title>
        <authorList>
            <person name="Neupane S."/>
            <person name="Ghosh A."/>
            <person name="Gunther S."/>
            <person name="Martin K."/>
            <person name="Zurek L."/>
        </authorList>
    </citation>
    <scope>NUCLEOTIDE SEQUENCE [LARGE SCALE GENOMIC DNA]</scope>
    <source>
        <strain evidence="6 7">CS-1</strain>
    </source>
</reference>
<evidence type="ECO:0000256" key="1">
    <source>
        <dbReference type="ARBA" id="ARBA00006723"/>
    </source>
</evidence>
<dbReference type="PANTHER" id="PTHR35530:SF1">
    <property type="entry name" value="2-HYDROXYMUCONATE TAUTOMERASE"/>
    <property type="match status" value="1"/>
</dbReference>
<evidence type="ECO:0000256" key="2">
    <source>
        <dbReference type="ARBA" id="ARBA00023235"/>
    </source>
</evidence>
<sequence>MPIATIKILEGRTEEQKRALVAEVTGAIHRTIGAPVENITVIIEDMPKTNYAVAGILASDKKPL</sequence>
<dbReference type="FunCoup" id="A0A5R8QHJ7">
    <property type="interactions" value="5"/>
</dbReference>
<proteinExistence type="inferred from homology"/>
<evidence type="ECO:0000313" key="7">
    <source>
        <dbReference type="Proteomes" id="UP000306912"/>
    </source>
</evidence>
<organism evidence="6 7">
    <name type="scientific">Culicoidibacter larvae</name>
    <dbReference type="NCBI Taxonomy" id="2579976"/>
    <lineage>
        <taxon>Bacteria</taxon>
        <taxon>Bacillati</taxon>
        <taxon>Bacillota</taxon>
        <taxon>Culicoidibacteria</taxon>
        <taxon>Culicoidibacterales</taxon>
        <taxon>Culicoidibacteraceae</taxon>
        <taxon>Culicoidibacter</taxon>
    </lineage>
</organism>
<evidence type="ECO:0000259" key="5">
    <source>
        <dbReference type="Pfam" id="PF01361"/>
    </source>
</evidence>
<evidence type="ECO:0000256" key="4">
    <source>
        <dbReference type="RuleBase" id="RU362032"/>
    </source>
</evidence>
<evidence type="ECO:0000256" key="3">
    <source>
        <dbReference type="PIRSR" id="PIRSR618191-1"/>
    </source>
</evidence>
<dbReference type="InParanoid" id="A0A5R8QHJ7"/>
<dbReference type="OrthoDB" id="5405937at2"/>
<keyword evidence="7" id="KW-1185">Reference proteome</keyword>
<dbReference type="InterPro" id="IPR014347">
    <property type="entry name" value="Tautomerase/MIF_sf"/>
</dbReference>
<accession>A0A5R8QHJ7</accession>
<dbReference type="GO" id="GO:0016853">
    <property type="term" value="F:isomerase activity"/>
    <property type="evidence" value="ECO:0007669"/>
    <property type="project" value="UniProtKB-UniRule"/>
</dbReference>
<dbReference type="InterPro" id="IPR004370">
    <property type="entry name" value="4-OT-like_dom"/>
</dbReference>
<dbReference type="NCBIfam" id="TIGR00013">
    <property type="entry name" value="taut"/>
    <property type="match status" value="1"/>
</dbReference>
<name>A0A5R8QHJ7_9FIRM</name>
<dbReference type="PANTHER" id="PTHR35530">
    <property type="entry name" value="TAUTOMERASE-RELATED"/>
    <property type="match status" value="1"/>
</dbReference>
<dbReference type="Pfam" id="PF01361">
    <property type="entry name" value="Tautomerase"/>
    <property type="match status" value="1"/>
</dbReference>
<gene>
    <name evidence="6" type="ORF">FEZ08_00900</name>
</gene>
<dbReference type="Proteomes" id="UP000306912">
    <property type="component" value="Unassembled WGS sequence"/>
</dbReference>
<protein>
    <recommendedName>
        <fullName evidence="4">Tautomerase</fullName>
        <ecNumber evidence="4">5.3.2.-</ecNumber>
    </recommendedName>
</protein>
<dbReference type="Gene3D" id="3.30.429.10">
    <property type="entry name" value="Macrophage Migration Inhibitory Factor"/>
    <property type="match status" value="1"/>
</dbReference>
<dbReference type="InterPro" id="IPR018191">
    <property type="entry name" value="4-OT"/>
</dbReference>
<feature type="domain" description="4-oxalocrotonate tautomerase-like" evidence="5">
    <location>
        <begin position="2"/>
        <end position="57"/>
    </location>
</feature>
<evidence type="ECO:0000313" key="6">
    <source>
        <dbReference type="EMBL" id="TLG77206.1"/>
    </source>
</evidence>
<dbReference type="RefSeq" id="WP_138189814.1">
    <property type="nucleotide sequence ID" value="NZ_VBWP01000001.1"/>
</dbReference>
<dbReference type="EC" id="5.3.2.-" evidence="4"/>
<dbReference type="SUPFAM" id="SSF55331">
    <property type="entry name" value="Tautomerase/MIF"/>
    <property type="match status" value="1"/>
</dbReference>
<dbReference type="NCBIfam" id="NF002571">
    <property type="entry name" value="PRK02220.1"/>
    <property type="match status" value="1"/>
</dbReference>